<gene>
    <name evidence="1" type="ORF">GCM10009827_099310</name>
</gene>
<accession>A0ABP4NHV9</accession>
<comment type="caution">
    <text evidence="1">The sequence shown here is derived from an EMBL/GenBank/DDBJ whole genome shotgun (WGS) entry which is preliminary data.</text>
</comment>
<evidence type="ECO:0008006" key="3">
    <source>
        <dbReference type="Google" id="ProtNLM"/>
    </source>
</evidence>
<reference evidence="2" key="1">
    <citation type="journal article" date="2019" name="Int. J. Syst. Evol. Microbiol.">
        <title>The Global Catalogue of Microorganisms (GCM) 10K type strain sequencing project: providing services to taxonomists for standard genome sequencing and annotation.</title>
        <authorList>
            <consortium name="The Broad Institute Genomics Platform"/>
            <consortium name="The Broad Institute Genome Sequencing Center for Infectious Disease"/>
            <person name="Wu L."/>
            <person name="Ma J."/>
        </authorList>
    </citation>
    <scope>NUCLEOTIDE SEQUENCE [LARGE SCALE GENOMIC DNA]</scope>
    <source>
        <strain evidence="2">JCM 15933</strain>
    </source>
</reference>
<evidence type="ECO:0000313" key="1">
    <source>
        <dbReference type="EMBL" id="GAA1562010.1"/>
    </source>
</evidence>
<evidence type="ECO:0000313" key="2">
    <source>
        <dbReference type="Proteomes" id="UP001501470"/>
    </source>
</evidence>
<keyword evidence="2" id="KW-1185">Reference proteome</keyword>
<dbReference type="Proteomes" id="UP001501470">
    <property type="component" value="Unassembled WGS sequence"/>
</dbReference>
<organism evidence="1 2">
    <name type="scientific">Dactylosporangium maewongense</name>
    <dbReference type="NCBI Taxonomy" id="634393"/>
    <lineage>
        <taxon>Bacteria</taxon>
        <taxon>Bacillati</taxon>
        <taxon>Actinomycetota</taxon>
        <taxon>Actinomycetes</taxon>
        <taxon>Micromonosporales</taxon>
        <taxon>Micromonosporaceae</taxon>
        <taxon>Dactylosporangium</taxon>
    </lineage>
</organism>
<dbReference type="Pfam" id="PF04134">
    <property type="entry name" value="DCC1-like"/>
    <property type="match status" value="1"/>
</dbReference>
<protein>
    <recommendedName>
        <fullName evidence="3">DCC family thiol-disulfide oxidoreductase YuxK</fullName>
    </recommendedName>
</protein>
<name>A0ABP4NHV9_9ACTN</name>
<sequence length="139" mass="15057">MMEDMDRPTFVFDGDCAFCSSCARFIERRIRPAAHVVAWQFADLDELGVTEDEAGAAVQWVTAGRAPTAGPVAIADMLRSVPGAAGRFLWRPLGALLGLRLVSASAWPVYRWVARNRHRMPGGTAACALPPNHPARAGR</sequence>
<dbReference type="InterPro" id="IPR007263">
    <property type="entry name" value="DCC1-like"/>
</dbReference>
<dbReference type="EMBL" id="BAAAQD010000031">
    <property type="protein sequence ID" value="GAA1562010.1"/>
    <property type="molecule type" value="Genomic_DNA"/>
</dbReference>
<proteinExistence type="predicted"/>